<name>A0ABZ3JBW7_9RHOB</name>
<dbReference type="EMBL" id="CP151767">
    <property type="protein sequence ID" value="XFU26672.1"/>
    <property type="molecule type" value="Genomic_DNA"/>
</dbReference>
<feature type="binding site" evidence="17">
    <location>
        <position position="328"/>
    </location>
    <ligand>
        <name>(6S)-NADPHX</name>
        <dbReference type="ChEBI" id="CHEBI:64076"/>
    </ligand>
</feature>
<feature type="binding site" evidence="17">
    <location>
        <position position="391"/>
    </location>
    <ligand>
        <name>(6S)-NADPHX</name>
        <dbReference type="ChEBI" id="CHEBI:64076"/>
    </ligand>
</feature>
<feature type="region of interest" description="Disordered" evidence="20">
    <location>
        <begin position="52"/>
        <end position="74"/>
    </location>
</feature>
<evidence type="ECO:0000256" key="13">
    <source>
        <dbReference type="ARBA" id="ARBA00023268"/>
    </source>
</evidence>
<comment type="similarity">
    <text evidence="18">Belongs to the NnrE/AIBP family.</text>
</comment>
<dbReference type="PANTHER" id="PTHR12592">
    <property type="entry name" value="ATP-DEPENDENT (S)-NAD(P)H-HYDRATE DEHYDRATASE FAMILY MEMBER"/>
    <property type="match status" value="1"/>
</dbReference>
<gene>
    <name evidence="17" type="primary">nnrD</name>
    <name evidence="18" type="synonym">nnrE</name>
    <name evidence="23" type="ORF">AABB31_22980</name>
</gene>
<dbReference type="SUPFAM" id="SSF53613">
    <property type="entry name" value="Ribokinase-like"/>
    <property type="match status" value="1"/>
</dbReference>
<dbReference type="HAMAP" id="MF_01966">
    <property type="entry name" value="NADHX_epimerase"/>
    <property type="match status" value="1"/>
</dbReference>
<feature type="binding site" evidence="17">
    <location>
        <position position="522"/>
    </location>
    <ligand>
        <name>(6S)-NADPHX</name>
        <dbReference type="ChEBI" id="CHEBI:64076"/>
    </ligand>
</feature>
<evidence type="ECO:0000259" key="22">
    <source>
        <dbReference type="PROSITE" id="PS51385"/>
    </source>
</evidence>
<evidence type="ECO:0000256" key="6">
    <source>
        <dbReference type="ARBA" id="ARBA00022741"/>
    </source>
</evidence>
<feature type="binding site" evidence="18">
    <location>
        <position position="95"/>
    </location>
    <ligand>
        <name>K(+)</name>
        <dbReference type="ChEBI" id="CHEBI:29103"/>
    </ligand>
</feature>
<feature type="binding site" evidence="18">
    <location>
        <begin position="164"/>
        <end position="170"/>
    </location>
    <ligand>
        <name>(6S)-NADPHX</name>
        <dbReference type="ChEBI" id="CHEBI:64076"/>
    </ligand>
</feature>
<dbReference type="PIRSF" id="PIRSF017184">
    <property type="entry name" value="Nnr"/>
    <property type="match status" value="1"/>
</dbReference>
<dbReference type="InterPro" id="IPR036652">
    <property type="entry name" value="YjeF_N_dom_sf"/>
</dbReference>
<keyword evidence="24" id="KW-1185">Reference proteome</keyword>
<proteinExistence type="inferred from homology"/>
<dbReference type="InterPro" id="IPR017953">
    <property type="entry name" value="Carbohydrate_kinase_pred_CS"/>
</dbReference>
<dbReference type="InterPro" id="IPR004443">
    <property type="entry name" value="YjeF_N_dom"/>
</dbReference>
<sequence length="578" mass="61152">MTELLTAAQMRAIEQAAIESGEVTGLELMERAGQGVVDAIFAEWPELAMPKHSAPAAGGAGGSTPSPLRGSPPEYLERDDNEMRRAVVLCGPGNNGGDGFVVARLLRDAGWQVEVFLYGDAEKLPPDAKVNHERWVKIAPVTALTEQAFRKVAFADMYVDALFGTGLTRPVAGDLAGLLRHLGGYGGDDYRPRMVAVDVPSGLCADSGRVVTPNPRARVPTATLARLTVTFDSPKCGHFVGDGPHHCGRIVVKDIGVRQFREHKPNPHTGRGHVVRFPRTSLIGKRRMVPDERPFFSVDIRYFTKNQGHKYAHGHAFILSGGVGKGGAARLAARGALRVGAGAVTLGSPPAALIENAAQLNAIMLQSLKDPDALRVLLQDTRINALCIGPGLGLNDRGAALVAGVLGGEEPRPTVLDADALTLLAQDRALFDELHANCVLTPHAGEFARLFPEIAEKLNAPATTGPAYSKVDATREAAKRAGCVVLFKGPDTVIADPSGRCSINASVYERSAPWLATAGSGDVLAGFITGLLARGFGAMQAAETGAWLHTECALSFGPGLIAEDLPEELPKLFRELGI</sequence>
<keyword evidence="10 17" id="KW-0520">NAD</keyword>
<evidence type="ECO:0000256" key="9">
    <source>
        <dbReference type="ARBA" id="ARBA00022958"/>
    </source>
</evidence>
<evidence type="ECO:0000256" key="19">
    <source>
        <dbReference type="PIRNR" id="PIRNR017184"/>
    </source>
</evidence>
<evidence type="ECO:0000256" key="20">
    <source>
        <dbReference type="SAM" id="MobiDB-lite"/>
    </source>
</evidence>
<feature type="domain" description="YjeF N-terminal" evidence="22">
    <location>
        <begin position="10"/>
        <end position="263"/>
    </location>
</feature>
<feature type="binding site" evidence="17">
    <location>
        <position position="443"/>
    </location>
    <ligand>
        <name>(6S)-NADPHX</name>
        <dbReference type="ChEBI" id="CHEBI:64076"/>
    </ligand>
</feature>
<dbReference type="InterPro" id="IPR000631">
    <property type="entry name" value="CARKD"/>
</dbReference>
<keyword evidence="11 18" id="KW-0413">Isomerase</keyword>
<evidence type="ECO:0000256" key="17">
    <source>
        <dbReference type="HAMAP-Rule" id="MF_01965"/>
    </source>
</evidence>
<keyword evidence="9 18" id="KW-0630">Potassium</keyword>
<evidence type="ECO:0000256" key="10">
    <source>
        <dbReference type="ARBA" id="ARBA00023027"/>
    </source>
</evidence>
<dbReference type="PROSITE" id="PS51385">
    <property type="entry name" value="YJEF_N"/>
    <property type="match status" value="1"/>
</dbReference>
<dbReference type="EC" id="5.1.99.6" evidence="19"/>
<dbReference type="PANTHER" id="PTHR12592:SF0">
    <property type="entry name" value="ATP-DEPENDENT (S)-NAD(P)H-HYDRATE DEHYDRATASE"/>
    <property type="match status" value="1"/>
</dbReference>
<comment type="catalytic activity">
    <reaction evidence="1 18 19">
        <text>(6R)-NADHX = (6S)-NADHX</text>
        <dbReference type="Rhea" id="RHEA:32215"/>
        <dbReference type="ChEBI" id="CHEBI:64074"/>
        <dbReference type="ChEBI" id="CHEBI:64075"/>
        <dbReference type="EC" id="5.1.99.6"/>
    </reaction>
</comment>
<dbReference type="InterPro" id="IPR030677">
    <property type="entry name" value="Nnr"/>
</dbReference>
<feature type="binding site" evidence="18">
    <location>
        <position position="198"/>
    </location>
    <ligand>
        <name>(6S)-NADPHX</name>
        <dbReference type="ChEBI" id="CHEBI:64076"/>
    </ligand>
</feature>
<dbReference type="HAMAP" id="MF_01965">
    <property type="entry name" value="NADHX_dehydratase"/>
    <property type="match status" value="1"/>
</dbReference>
<feature type="binding site" evidence="18">
    <location>
        <position position="201"/>
    </location>
    <ligand>
        <name>K(+)</name>
        <dbReference type="ChEBI" id="CHEBI:29103"/>
    </ligand>
</feature>
<protein>
    <recommendedName>
        <fullName evidence="19">Bifunctional NAD(P)H-hydrate repair enzyme</fullName>
    </recommendedName>
    <alternativeName>
        <fullName evidence="19">Nicotinamide nucleotide repair protein</fullName>
    </alternativeName>
    <domain>
        <recommendedName>
            <fullName evidence="19">ADP-dependent (S)-NAD(P)H-hydrate dehydratase</fullName>
            <ecNumber evidence="19">4.2.1.136</ecNumber>
        </recommendedName>
        <alternativeName>
            <fullName evidence="19">ADP-dependent NAD(P)HX dehydratase</fullName>
        </alternativeName>
    </domain>
    <domain>
        <recommendedName>
            <fullName evidence="19">NAD(P)H-hydrate epimerase</fullName>
            <ecNumber evidence="19">5.1.99.6</ecNumber>
        </recommendedName>
    </domain>
</protein>
<feature type="domain" description="YjeF C-terminal" evidence="21">
    <location>
        <begin position="293"/>
        <end position="576"/>
    </location>
</feature>
<feature type="binding site" evidence="17">
    <location>
        <begin position="488"/>
        <end position="492"/>
    </location>
    <ligand>
        <name>AMP</name>
        <dbReference type="ChEBI" id="CHEBI:456215"/>
    </ligand>
</feature>
<dbReference type="SUPFAM" id="SSF64153">
    <property type="entry name" value="YjeF N-terminal domain-like"/>
    <property type="match status" value="1"/>
</dbReference>
<comment type="similarity">
    <text evidence="3 19">In the N-terminal section; belongs to the NnrE/AIBP family.</text>
</comment>
<keyword evidence="7 17" id="KW-0067">ATP-binding</keyword>
<dbReference type="NCBIfam" id="TIGR00196">
    <property type="entry name" value="yjeF_cterm"/>
    <property type="match status" value="1"/>
</dbReference>
<comment type="cofactor">
    <cofactor evidence="17">
        <name>Mg(2+)</name>
        <dbReference type="ChEBI" id="CHEBI:18420"/>
    </cofactor>
</comment>
<dbReference type="RefSeq" id="WP_373635521.1">
    <property type="nucleotide sequence ID" value="NZ_CP151767.2"/>
</dbReference>
<dbReference type="Gene3D" id="3.40.1190.20">
    <property type="match status" value="1"/>
</dbReference>
<keyword evidence="8 17" id="KW-0521">NADP</keyword>
<evidence type="ECO:0000256" key="4">
    <source>
        <dbReference type="ARBA" id="ARBA00009524"/>
    </source>
</evidence>
<evidence type="ECO:0000256" key="14">
    <source>
        <dbReference type="ARBA" id="ARBA00025153"/>
    </source>
</evidence>
<dbReference type="Pfam" id="PF01256">
    <property type="entry name" value="Carb_kinase"/>
    <property type="match status" value="1"/>
</dbReference>
<evidence type="ECO:0000256" key="12">
    <source>
        <dbReference type="ARBA" id="ARBA00023239"/>
    </source>
</evidence>
<comment type="function">
    <text evidence="17">Catalyzes the dehydration of the S-form of NAD(P)HX at the expense of ADP, which is converted to AMP. Together with NAD(P)HX epimerase, which catalyzes the epimerization of the S- and R-forms, the enzyme allows the repair of both epimers of NAD(P)HX, a damaged form of NAD(P)H that is a result of enzymatic or heat-dependent hydration.</text>
</comment>
<feature type="binding site" evidence="18">
    <location>
        <position position="160"/>
    </location>
    <ligand>
        <name>K(+)</name>
        <dbReference type="ChEBI" id="CHEBI:29103"/>
    </ligand>
</feature>
<evidence type="ECO:0000313" key="23">
    <source>
        <dbReference type="EMBL" id="XFU26672.1"/>
    </source>
</evidence>
<evidence type="ECO:0000256" key="7">
    <source>
        <dbReference type="ARBA" id="ARBA00022840"/>
    </source>
</evidence>
<evidence type="ECO:0000256" key="1">
    <source>
        <dbReference type="ARBA" id="ARBA00000013"/>
    </source>
</evidence>
<feature type="binding site" evidence="18">
    <location>
        <begin position="94"/>
        <end position="98"/>
    </location>
    <ligand>
        <name>(6S)-NADPHX</name>
        <dbReference type="ChEBI" id="CHEBI:64076"/>
    </ligand>
</feature>
<evidence type="ECO:0000256" key="11">
    <source>
        <dbReference type="ARBA" id="ARBA00023235"/>
    </source>
</evidence>
<keyword evidence="6 17" id="KW-0547">Nucleotide-binding</keyword>
<evidence type="ECO:0000259" key="21">
    <source>
        <dbReference type="PROSITE" id="PS51383"/>
    </source>
</evidence>
<comment type="similarity">
    <text evidence="17">Belongs to the NnrD/CARKD family.</text>
</comment>
<comment type="catalytic activity">
    <reaction evidence="15 17 19">
        <text>(6S)-NADHX + ADP = AMP + phosphate + NADH + H(+)</text>
        <dbReference type="Rhea" id="RHEA:32223"/>
        <dbReference type="ChEBI" id="CHEBI:15378"/>
        <dbReference type="ChEBI" id="CHEBI:43474"/>
        <dbReference type="ChEBI" id="CHEBI:57945"/>
        <dbReference type="ChEBI" id="CHEBI:64074"/>
        <dbReference type="ChEBI" id="CHEBI:456215"/>
        <dbReference type="ChEBI" id="CHEBI:456216"/>
        <dbReference type="EC" id="4.2.1.136"/>
    </reaction>
</comment>
<comment type="function">
    <text evidence="18">Catalyzes the epimerization of the S- and R-forms of NAD(P)HX, a damaged form of NAD(P)H that is a result of enzymatic or heat-dependent hydration. This is a prerequisite for the S-specific NAD(P)H-hydrate dehydratase to allow the repair of both epimers of NAD(P)HX.</text>
</comment>
<comment type="caution">
    <text evidence="18">Lacks conserved residue(s) required for the propagation of feature annotation.</text>
</comment>
<keyword evidence="5 18" id="KW-0479">Metal-binding</keyword>
<comment type="catalytic activity">
    <reaction evidence="2 18 19">
        <text>(6R)-NADPHX = (6S)-NADPHX</text>
        <dbReference type="Rhea" id="RHEA:32227"/>
        <dbReference type="ChEBI" id="CHEBI:64076"/>
        <dbReference type="ChEBI" id="CHEBI:64077"/>
        <dbReference type="EC" id="5.1.99.6"/>
    </reaction>
</comment>
<dbReference type="PROSITE" id="PS01050">
    <property type="entry name" value="YJEF_C_2"/>
    <property type="match status" value="1"/>
</dbReference>
<evidence type="ECO:0000256" key="3">
    <source>
        <dbReference type="ARBA" id="ARBA00006001"/>
    </source>
</evidence>
<dbReference type="CDD" id="cd01171">
    <property type="entry name" value="YXKO-related"/>
    <property type="match status" value="1"/>
</dbReference>
<keyword evidence="13" id="KW-0511">Multifunctional enzyme</keyword>
<dbReference type="Pfam" id="PF03853">
    <property type="entry name" value="YjeF_N"/>
    <property type="match status" value="1"/>
</dbReference>
<evidence type="ECO:0000256" key="18">
    <source>
        <dbReference type="HAMAP-Rule" id="MF_01966"/>
    </source>
</evidence>
<dbReference type="PROSITE" id="PS51383">
    <property type="entry name" value="YJEF_C_3"/>
    <property type="match status" value="1"/>
</dbReference>
<reference evidence="23 24" key="2">
    <citation type="submission" date="2024-08" db="EMBL/GenBank/DDBJ databases">
        <title>Phylogenomic analyses of a clade within the roseobacter group suggest taxonomic reassignments of species of the genera Aestuariivita, Citreicella, Loktanella, Nautella, Pelagibaca, Ruegeria, Thalassobius, Thiobacimonas and Tropicibacter, and the proposal o.</title>
        <authorList>
            <person name="Jeon C.O."/>
        </authorList>
    </citation>
    <scope>NUCLEOTIDE SEQUENCE [LARGE SCALE GENOMIC DNA]</scope>
    <source>
        <strain evidence="23 24">SS1-5</strain>
    </source>
</reference>
<evidence type="ECO:0000256" key="2">
    <source>
        <dbReference type="ARBA" id="ARBA00000909"/>
    </source>
</evidence>
<feature type="binding site" evidence="17">
    <location>
        <position position="521"/>
    </location>
    <ligand>
        <name>AMP</name>
        <dbReference type="ChEBI" id="CHEBI:456215"/>
    </ligand>
</feature>
<evidence type="ECO:0000256" key="5">
    <source>
        <dbReference type="ARBA" id="ARBA00022723"/>
    </source>
</evidence>
<dbReference type="EC" id="4.2.1.136" evidence="19"/>
<keyword evidence="12 17" id="KW-0456">Lyase</keyword>
<dbReference type="NCBIfam" id="TIGR00197">
    <property type="entry name" value="yjeF_nterm"/>
    <property type="match status" value="1"/>
</dbReference>
<evidence type="ECO:0000256" key="16">
    <source>
        <dbReference type="ARBA" id="ARBA00049209"/>
    </source>
</evidence>
<organism evidence="23 24">
    <name type="scientific">Yoonia rhodophyticola</name>
    <dbReference type="NCBI Taxonomy" id="3137370"/>
    <lineage>
        <taxon>Bacteria</taxon>
        <taxon>Pseudomonadati</taxon>
        <taxon>Pseudomonadota</taxon>
        <taxon>Alphaproteobacteria</taxon>
        <taxon>Rhodobacterales</taxon>
        <taxon>Paracoccaceae</taxon>
        <taxon>Yoonia</taxon>
    </lineage>
</organism>
<dbReference type="InterPro" id="IPR029056">
    <property type="entry name" value="Ribokinase-like"/>
</dbReference>
<comment type="similarity">
    <text evidence="4 19">In the C-terminal section; belongs to the NnrD/CARKD family.</text>
</comment>
<comment type="catalytic activity">
    <reaction evidence="16 17 19">
        <text>(6S)-NADPHX + ADP = AMP + phosphate + NADPH + H(+)</text>
        <dbReference type="Rhea" id="RHEA:32235"/>
        <dbReference type="ChEBI" id="CHEBI:15378"/>
        <dbReference type="ChEBI" id="CHEBI:43474"/>
        <dbReference type="ChEBI" id="CHEBI:57783"/>
        <dbReference type="ChEBI" id="CHEBI:64076"/>
        <dbReference type="ChEBI" id="CHEBI:456215"/>
        <dbReference type="ChEBI" id="CHEBI:456216"/>
        <dbReference type="EC" id="4.2.1.136"/>
    </reaction>
</comment>
<dbReference type="Proteomes" id="UP001470809">
    <property type="component" value="Chromosome"/>
</dbReference>
<comment type="cofactor">
    <cofactor evidence="18 19">
        <name>K(+)</name>
        <dbReference type="ChEBI" id="CHEBI:29103"/>
    </cofactor>
    <text evidence="18 19">Binds 1 potassium ion per subunit.</text>
</comment>
<dbReference type="Gene3D" id="3.40.50.10260">
    <property type="entry name" value="YjeF N-terminal domain"/>
    <property type="match status" value="1"/>
</dbReference>
<evidence type="ECO:0000256" key="15">
    <source>
        <dbReference type="ARBA" id="ARBA00048238"/>
    </source>
</evidence>
<comment type="subunit">
    <text evidence="17">Homotetramer.</text>
</comment>
<evidence type="ECO:0000313" key="24">
    <source>
        <dbReference type="Proteomes" id="UP001470809"/>
    </source>
</evidence>
<accession>A0ABZ3JBW7</accession>
<comment type="function">
    <text evidence="14 19">Bifunctional enzyme that catalyzes the epimerization of the S- and R-forms of NAD(P)HX and the dehydration of the S-form of NAD(P)HX at the expense of ADP, which is converted to AMP. This allows the repair of both epimers of NAD(P)HX, a damaged form of NAD(P)H that is a result of enzymatic or heat-dependent hydration.</text>
</comment>
<feature type="compositionally biased region" description="Low complexity" evidence="20">
    <location>
        <begin position="53"/>
        <end position="67"/>
    </location>
</feature>
<evidence type="ECO:0000256" key="8">
    <source>
        <dbReference type="ARBA" id="ARBA00022857"/>
    </source>
</evidence>
<reference evidence="24" key="1">
    <citation type="submission" date="2024-04" db="EMBL/GenBank/DDBJ databases">
        <title>Phylogenomic analyses of a clade within the roseobacter group suggest taxonomic reassignments of species of the genera Aestuariivita, Citreicella, Loktanella, Nautella, Pelagibaca, Ruegeria, Thalassobius, Thiobacimonas and Tropicibacter, and the proposal o.</title>
        <authorList>
            <person name="Jeon C.O."/>
        </authorList>
    </citation>
    <scope>NUCLEOTIDE SEQUENCE [LARGE SCALE GENOMIC DNA]</scope>
    <source>
        <strain evidence="24">SS1-5</strain>
    </source>
</reference>